<sequence>MDELDPKLTEVESYRIGESLYGLSLHELDGRIAAYRAEIARLEGERDKKSRERNAADALFSSKPT</sequence>
<gene>
    <name evidence="2" type="ORF">GCM10007854_29780</name>
</gene>
<evidence type="ECO:0008006" key="4">
    <source>
        <dbReference type="Google" id="ProtNLM"/>
    </source>
</evidence>
<reference evidence="2" key="2">
    <citation type="submission" date="2023-01" db="EMBL/GenBank/DDBJ databases">
        <title>Draft genome sequence of Algimonas porphyrae strain NBRC 108216.</title>
        <authorList>
            <person name="Sun Q."/>
            <person name="Mori K."/>
        </authorList>
    </citation>
    <scope>NUCLEOTIDE SEQUENCE</scope>
    <source>
        <strain evidence="2">NBRC 108216</strain>
    </source>
</reference>
<proteinExistence type="predicted"/>
<evidence type="ECO:0000313" key="2">
    <source>
        <dbReference type="EMBL" id="GLQ22023.1"/>
    </source>
</evidence>
<dbReference type="Proteomes" id="UP001161390">
    <property type="component" value="Unassembled WGS sequence"/>
</dbReference>
<reference evidence="2" key="1">
    <citation type="journal article" date="2014" name="Int. J. Syst. Evol. Microbiol.">
        <title>Complete genome of a new Firmicutes species belonging to the dominant human colonic microbiota ('Ruminococcus bicirculans') reveals two chromosomes and a selective capacity to utilize plant glucans.</title>
        <authorList>
            <consortium name="NISC Comparative Sequencing Program"/>
            <person name="Wegmann U."/>
            <person name="Louis P."/>
            <person name="Goesmann A."/>
            <person name="Henrissat B."/>
            <person name="Duncan S.H."/>
            <person name="Flint H.J."/>
        </authorList>
    </citation>
    <scope>NUCLEOTIDE SEQUENCE</scope>
    <source>
        <strain evidence="2">NBRC 108216</strain>
    </source>
</reference>
<evidence type="ECO:0000313" key="3">
    <source>
        <dbReference type="Proteomes" id="UP001161390"/>
    </source>
</evidence>
<dbReference type="InterPro" id="IPR009579">
    <property type="entry name" value="DUF1192"/>
</dbReference>
<organism evidence="2 3">
    <name type="scientific">Algimonas porphyrae</name>
    <dbReference type="NCBI Taxonomy" id="1128113"/>
    <lineage>
        <taxon>Bacteria</taxon>
        <taxon>Pseudomonadati</taxon>
        <taxon>Pseudomonadota</taxon>
        <taxon>Alphaproteobacteria</taxon>
        <taxon>Maricaulales</taxon>
        <taxon>Robiginitomaculaceae</taxon>
        <taxon>Algimonas</taxon>
    </lineage>
</organism>
<name>A0ABQ5V3E4_9PROT</name>
<dbReference type="Pfam" id="PF06698">
    <property type="entry name" value="DUF1192"/>
    <property type="match status" value="1"/>
</dbReference>
<protein>
    <recommendedName>
        <fullName evidence="4">DUF1192 domain-containing protein</fullName>
    </recommendedName>
</protein>
<feature type="compositionally biased region" description="Basic and acidic residues" evidence="1">
    <location>
        <begin position="44"/>
        <end position="55"/>
    </location>
</feature>
<feature type="region of interest" description="Disordered" evidence="1">
    <location>
        <begin position="44"/>
        <end position="65"/>
    </location>
</feature>
<accession>A0ABQ5V3E4</accession>
<evidence type="ECO:0000256" key="1">
    <source>
        <dbReference type="SAM" id="MobiDB-lite"/>
    </source>
</evidence>
<comment type="caution">
    <text evidence="2">The sequence shown here is derived from an EMBL/GenBank/DDBJ whole genome shotgun (WGS) entry which is preliminary data.</text>
</comment>
<keyword evidence="3" id="KW-1185">Reference proteome</keyword>
<dbReference type="EMBL" id="BSNJ01000009">
    <property type="protein sequence ID" value="GLQ22023.1"/>
    <property type="molecule type" value="Genomic_DNA"/>
</dbReference>
<dbReference type="RefSeq" id="WP_284374203.1">
    <property type="nucleotide sequence ID" value="NZ_BSNJ01000009.1"/>
</dbReference>